<evidence type="ECO:0000313" key="1">
    <source>
        <dbReference type="EMBL" id="MFC0349698.1"/>
    </source>
</evidence>
<gene>
    <name evidence="1" type="ORF">ACFFJH_07750</name>
</gene>
<dbReference type="Pfam" id="PF06074">
    <property type="entry name" value="Portal_Mu"/>
    <property type="match status" value="1"/>
</dbReference>
<evidence type="ECO:0000313" key="2">
    <source>
        <dbReference type="Proteomes" id="UP001589844"/>
    </source>
</evidence>
<name>A0ABV6ICZ5_9BURK</name>
<comment type="caution">
    <text evidence="1">The sequence shown here is derived from an EMBL/GenBank/DDBJ whole genome shotgun (WGS) entry which is preliminary data.</text>
</comment>
<dbReference type="Proteomes" id="UP001589844">
    <property type="component" value="Unassembled WGS sequence"/>
</dbReference>
<dbReference type="RefSeq" id="WP_390211455.1">
    <property type="nucleotide sequence ID" value="NZ_JBHLXJ010000008.1"/>
</dbReference>
<dbReference type="InterPro" id="IPR009279">
    <property type="entry name" value="Portal_Mu"/>
</dbReference>
<proteinExistence type="predicted"/>
<sequence length="517" mass="57697">MATIVDQHGNPIQSQILHEPQTAKLMQLHTEYANHPSRGLTPVRLAGILQQAEQGNLIAQAELFADMEEKDGHLYAEMDKRKRAILTVDWEIRPPRNANAKEKAQTEYLTEVIQDFPSFDQLLLDAFDAIGHAYSCIELDWTLSGREWLVGSAVHRPPTWFTVNRFDQNDLRLRDNTPNGAELIPFGWIVHKHRARTGILSRSGLHRILAWPFLFKNYAIRDLAELLEIYGMPIRLGKYPPGTSDTEKATLLRAVTQLGHSAAGIIPESMAIEFEAAAQGNHDPFQAMITWAEQTMSKIILGGTLSSQADGKSSTNALGKVHDDARREILASDSKQLAPTLTRDLLYPLLVLNGHQVEDMRRMPHFHFDVREIEDFKMLADALPNLVNMDMPVPISWVQRKLSIPSAQNNEPILKSVKSASPALNAMSVNRLAALKANNQNPIDQLEQTTNQRNDAVWSQVIEHISTMVESANSLEELQNTLLAAYGTLPLEDLRTVMAEGLMLAELAGMADVKAGK</sequence>
<protein>
    <submittedName>
        <fullName evidence="1">DUF935 domain-containing protein</fullName>
    </submittedName>
</protein>
<accession>A0ABV6ICZ5</accession>
<dbReference type="EMBL" id="JBHLXJ010000008">
    <property type="protein sequence ID" value="MFC0349698.1"/>
    <property type="molecule type" value="Genomic_DNA"/>
</dbReference>
<organism evidence="1 2">
    <name type="scientific">Undibacterium danionis</name>
    <dbReference type="NCBI Taxonomy" id="1812100"/>
    <lineage>
        <taxon>Bacteria</taxon>
        <taxon>Pseudomonadati</taxon>
        <taxon>Pseudomonadota</taxon>
        <taxon>Betaproteobacteria</taxon>
        <taxon>Burkholderiales</taxon>
        <taxon>Oxalobacteraceae</taxon>
        <taxon>Undibacterium</taxon>
    </lineage>
</organism>
<keyword evidence="2" id="KW-1185">Reference proteome</keyword>
<reference evidence="1 2" key="1">
    <citation type="submission" date="2024-09" db="EMBL/GenBank/DDBJ databases">
        <authorList>
            <person name="Sun Q."/>
            <person name="Mori K."/>
        </authorList>
    </citation>
    <scope>NUCLEOTIDE SEQUENCE [LARGE SCALE GENOMIC DNA]</scope>
    <source>
        <strain evidence="1 2">CCM 8677</strain>
    </source>
</reference>